<organism evidence="3 4">
    <name type="scientific">Caenorhabditis tropicalis</name>
    <dbReference type="NCBI Taxonomy" id="1561998"/>
    <lineage>
        <taxon>Eukaryota</taxon>
        <taxon>Metazoa</taxon>
        <taxon>Ecdysozoa</taxon>
        <taxon>Nematoda</taxon>
        <taxon>Chromadorea</taxon>
        <taxon>Rhabditida</taxon>
        <taxon>Rhabditina</taxon>
        <taxon>Rhabditomorpha</taxon>
        <taxon>Rhabditoidea</taxon>
        <taxon>Rhabditidae</taxon>
        <taxon>Peloderinae</taxon>
        <taxon>Caenorhabditis</taxon>
    </lineage>
</organism>
<accession>A0A1I7TPF2</accession>
<proteinExistence type="predicted"/>
<dbReference type="AlphaFoldDB" id="A0A1I7TPF2"/>
<sequence>MSYDSECPEIKHLERINRDLCERHVKDFDKIQELKELIEEKEQFCDDYENELESLKEEQAEVVKELNEEIEKMKVTVKEQIELINGKQKACNDYQRELETVKKERDLIVKKTNDEIKELKKKAEVNQADRLENQRSADLISNLQKRAGEQAAEVLKLQKSLKDKDEKVHTLESQLLNMEIAMTDGDEEIQELNEKLKEKEKKIGQLAFSNKEKDEKIKKLEEENAELQDKFKEAERGRLIEKKEVENLRLKIETERFQVETWEAVGEKIYGPKTTVAEPKAPITKGGNPVASKVEAQKPSESKEGMDVMIGGIKCHFPDPKLAREYMTLIGINQDGSRREDTNESPATRTKEAQKDKMATGLPNSQVQTQKPSEASQKSSKVPETSKKEDTKTVEAPKSAQAPKQETTKTSPSLFPMVYNVNVDNYAPYPTMFGQRDDHPSDPSRQAGLFPKTTNNQRPAQKGPMDFYSKDMINGKYQSPF</sequence>
<dbReference type="Proteomes" id="UP000095282">
    <property type="component" value="Unplaced"/>
</dbReference>
<feature type="region of interest" description="Disordered" evidence="2">
    <location>
        <begin position="331"/>
        <end position="416"/>
    </location>
</feature>
<protein>
    <submittedName>
        <fullName evidence="4">Trichohyalin-like</fullName>
    </submittedName>
</protein>
<feature type="compositionally biased region" description="Basic and acidic residues" evidence="2">
    <location>
        <begin position="349"/>
        <end position="358"/>
    </location>
</feature>
<feature type="region of interest" description="Disordered" evidence="2">
    <location>
        <begin position="430"/>
        <end position="481"/>
    </location>
</feature>
<feature type="region of interest" description="Disordered" evidence="2">
    <location>
        <begin position="275"/>
        <end position="305"/>
    </location>
</feature>
<name>A0A1I7TPF2_9PELO</name>
<feature type="compositionally biased region" description="Basic and acidic residues" evidence="2">
    <location>
        <begin position="384"/>
        <end position="395"/>
    </location>
</feature>
<feature type="compositionally biased region" description="Basic and acidic residues" evidence="2">
    <location>
        <begin position="295"/>
        <end position="305"/>
    </location>
</feature>
<reference evidence="4" key="1">
    <citation type="submission" date="2016-11" db="UniProtKB">
        <authorList>
            <consortium name="WormBaseParasite"/>
        </authorList>
    </citation>
    <scope>IDENTIFICATION</scope>
</reference>
<dbReference type="WBParaSite" id="Csp11.Scaffold629.g10464.t1">
    <property type="protein sequence ID" value="Csp11.Scaffold629.g10464.t1"/>
    <property type="gene ID" value="Csp11.Scaffold629.g10464"/>
</dbReference>
<feature type="compositionally biased region" description="Polar residues" evidence="2">
    <location>
        <begin position="362"/>
        <end position="383"/>
    </location>
</feature>
<evidence type="ECO:0000313" key="3">
    <source>
        <dbReference type="Proteomes" id="UP000095282"/>
    </source>
</evidence>
<evidence type="ECO:0000256" key="2">
    <source>
        <dbReference type="SAM" id="MobiDB-lite"/>
    </source>
</evidence>
<feature type="compositionally biased region" description="Polar residues" evidence="2">
    <location>
        <begin position="402"/>
        <end position="413"/>
    </location>
</feature>
<feature type="coiled-coil region" evidence="1">
    <location>
        <begin position="154"/>
        <end position="237"/>
    </location>
</feature>
<feature type="coiled-coil region" evidence="1">
    <location>
        <begin position="31"/>
        <end position="129"/>
    </location>
</feature>
<evidence type="ECO:0000313" key="4">
    <source>
        <dbReference type="WBParaSite" id="Csp11.Scaffold629.g10464.t1"/>
    </source>
</evidence>
<keyword evidence="1" id="KW-0175">Coiled coil</keyword>
<evidence type="ECO:0000256" key="1">
    <source>
        <dbReference type="SAM" id="Coils"/>
    </source>
</evidence>
<keyword evidence="3" id="KW-1185">Reference proteome</keyword>